<keyword evidence="6 9" id="KW-0560">Oxidoreductase</keyword>
<dbReference type="NCBIfam" id="TIGR00357">
    <property type="entry name" value="peptide-methionine (R)-S-oxide reductase MsrB"/>
    <property type="match status" value="1"/>
</dbReference>
<dbReference type="InterPro" id="IPR011057">
    <property type="entry name" value="Mss4-like_sf"/>
</dbReference>
<accession>A0A0R2PN80</accession>
<name>A0A0R2PN80_9GAMM</name>
<dbReference type="Proteomes" id="UP000050874">
    <property type="component" value="Unassembled WGS sequence"/>
</dbReference>
<comment type="similarity">
    <text evidence="1 9">Belongs to the MsrB Met sulfoxide reductase family.</text>
</comment>
<keyword evidence="4 9" id="KW-0479">Metal-binding</keyword>
<feature type="domain" description="MsrB" evidence="11">
    <location>
        <begin position="9"/>
        <end position="131"/>
    </location>
</feature>
<dbReference type="PANTHER" id="PTHR10173:SF52">
    <property type="entry name" value="METHIONINE-R-SULFOXIDE REDUCTASE B1"/>
    <property type="match status" value="1"/>
</dbReference>
<comment type="cofactor">
    <cofactor evidence="9">
        <name>Zn(2+)</name>
        <dbReference type="ChEBI" id="CHEBI:29105"/>
    </cofactor>
    <text evidence="9">Binds 1 zinc ion per subunit. The zinc ion is important for the structural integrity of the protein.</text>
</comment>
<keyword evidence="5 9" id="KW-0862">Zinc</keyword>
<gene>
    <name evidence="9" type="primary">msrB</name>
    <name evidence="12" type="ORF">ABR63_05880</name>
</gene>
<evidence type="ECO:0000256" key="8">
    <source>
        <dbReference type="ARBA" id="ARBA00075819"/>
    </source>
</evidence>
<dbReference type="EC" id="1.8.4.12" evidence="2 9"/>
<evidence type="ECO:0000256" key="6">
    <source>
        <dbReference type="ARBA" id="ARBA00023002"/>
    </source>
</evidence>
<feature type="active site" description="Nucleophile" evidence="9">
    <location>
        <position position="120"/>
    </location>
</feature>
<dbReference type="Pfam" id="PF01641">
    <property type="entry name" value="SelR"/>
    <property type="match status" value="1"/>
</dbReference>
<feature type="binding site" evidence="9">
    <location>
        <position position="51"/>
    </location>
    <ligand>
        <name>Zn(2+)</name>
        <dbReference type="ChEBI" id="CHEBI:29105"/>
    </ligand>
</feature>
<dbReference type="AlphaFoldDB" id="A0A0R2PN80"/>
<evidence type="ECO:0000256" key="10">
    <source>
        <dbReference type="SAM" id="MobiDB-lite"/>
    </source>
</evidence>
<dbReference type="Gene3D" id="2.170.150.20">
    <property type="entry name" value="Peptide methionine sulfoxide reductase"/>
    <property type="match status" value="1"/>
</dbReference>
<dbReference type="GO" id="GO:0005737">
    <property type="term" value="C:cytoplasm"/>
    <property type="evidence" value="ECO:0007669"/>
    <property type="project" value="TreeGrafter"/>
</dbReference>
<protein>
    <recommendedName>
        <fullName evidence="3 9">Peptide methionine sulfoxide reductase MsrB</fullName>
        <ecNumber evidence="2 9">1.8.4.12</ecNumber>
    </recommendedName>
    <alternativeName>
        <fullName evidence="8 9">Peptide-methionine (R)-S-oxide reductase</fullName>
    </alternativeName>
</protein>
<dbReference type="FunFam" id="2.170.150.20:FF:000001">
    <property type="entry name" value="Peptide methionine sulfoxide reductase MsrB"/>
    <property type="match status" value="1"/>
</dbReference>
<dbReference type="InterPro" id="IPR002579">
    <property type="entry name" value="Met_Sox_Rdtase_MsrB_dom"/>
</dbReference>
<feature type="region of interest" description="Disordered" evidence="10">
    <location>
        <begin position="1"/>
        <end position="29"/>
    </location>
</feature>
<dbReference type="PROSITE" id="PS51790">
    <property type="entry name" value="MSRB"/>
    <property type="match status" value="1"/>
</dbReference>
<feature type="compositionally biased region" description="Basic and acidic residues" evidence="10">
    <location>
        <begin position="1"/>
        <end position="12"/>
    </location>
</feature>
<dbReference type="GO" id="GO:0006979">
    <property type="term" value="P:response to oxidative stress"/>
    <property type="evidence" value="ECO:0007669"/>
    <property type="project" value="InterPro"/>
</dbReference>
<evidence type="ECO:0000256" key="5">
    <source>
        <dbReference type="ARBA" id="ARBA00022833"/>
    </source>
</evidence>
<dbReference type="EMBL" id="LIAV01000224">
    <property type="protein sequence ID" value="KRO39313.1"/>
    <property type="molecule type" value="Genomic_DNA"/>
</dbReference>
<proteinExistence type="inferred from homology"/>
<evidence type="ECO:0000256" key="1">
    <source>
        <dbReference type="ARBA" id="ARBA00007174"/>
    </source>
</evidence>
<feature type="binding site" evidence="9">
    <location>
        <position position="97"/>
    </location>
    <ligand>
        <name>Zn(2+)</name>
        <dbReference type="ChEBI" id="CHEBI:29105"/>
    </ligand>
</feature>
<dbReference type="GO" id="GO:0008270">
    <property type="term" value="F:zinc ion binding"/>
    <property type="evidence" value="ECO:0007669"/>
    <property type="project" value="UniProtKB-UniRule"/>
</dbReference>
<feature type="binding site" evidence="9">
    <location>
        <position position="48"/>
    </location>
    <ligand>
        <name>Zn(2+)</name>
        <dbReference type="ChEBI" id="CHEBI:29105"/>
    </ligand>
</feature>
<evidence type="ECO:0000256" key="3">
    <source>
        <dbReference type="ARBA" id="ARBA00021130"/>
    </source>
</evidence>
<comment type="catalytic activity">
    <reaction evidence="7 9">
        <text>L-methionyl-[protein] + [thioredoxin]-disulfide + H2O = L-methionyl-(R)-S-oxide-[protein] + [thioredoxin]-dithiol</text>
        <dbReference type="Rhea" id="RHEA:24164"/>
        <dbReference type="Rhea" id="RHEA-COMP:10698"/>
        <dbReference type="Rhea" id="RHEA-COMP:10700"/>
        <dbReference type="Rhea" id="RHEA-COMP:12313"/>
        <dbReference type="Rhea" id="RHEA-COMP:12314"/>
        <dbReference type="ChEBI" id="CHEBI:15377"/>
        <dbReference type="ChEBI" id="CHEBI:16044"/>
        <dbReference type="ChEBI" id="CHEBI:29950"/>
        <dbReference type="ChEBI" id="CHEBI:45764"/>
        <dbReference type="ChEBI" id="CHEBI:50058"/>
        <dbReference type="EC" id="1.8.4.12"/>
    </reaction>
</comment>
<dbReference type="HAMAP" id="MF_01400">
    <property type="entry name" value="MsrB"/>
    <property type="match status" value="1"/>
</dbReference>
<feature type="compositionally biased region" description="Polar residues" evidence="10">
    <location>
        <begin position="14"/>
        <end position="27"/>
    </location>
</feature>
<reference evidence="13" key="1">
    <citation type="submission" date="2015-10" db="EMBL/GenBank/DDBJ databases">
        <title>Metagenome-Assembled Genomes uncover a global brackish microbiome.</title>
        <authorList>
            <person name="Hugerth L.W."/>
            <person name="Larsson J."/>
            <person name="Alneberg J."/>
            <person name="Lindh M.V."/>
            <person name="Legrand C."/>
            <person name="Pinhassi J."/>
            <person name="Andersson A."/>
        </authorList>
    </citation>
    <scope>NUCLEOTIDE SEQUENCE [LARGE SCALE GENOMIC DNA]</scope>
</reference>
<evidence type="ECO:0000256" key="4">
    <source>
        <dbReference type="ARBA" id="ARBA00022723"/>
    </source>
</evidence>
<dbReference type="InterPro" id="IPR028427">
    <property type="entry name" value="Met_Sox_Rdtase_MsrB"/>
</dbReference>
<comment type="caution">
    <text evidence="12">The sequence shown here is derived from an EMBL/GenBank/DDBJ whole genome shotgun (WGS) entry which is preliminary data.</text>
</comment>
<dbReference type="SUPFAM" id="SSF51316">
    <property type="entry name" value="Mss4-like"/>
    <property type="match status" value="1"/>
</dbReference>
<evidence type="ECO:0000259" key="11">
    <source>
        <dbReference type="PROSITE" id="PS51790"/>
    </source>
</evidence>
<dbReference type="PANTHER" id="PTHR10173">
    <property type="entry name" value="METHIONINE SULFOXIDE REDUCTASE"/>
    <property type="match status" value="1"/>
</dbReference>
<organism evidence="12 13">
    <name type="scientific">SAR86 cluster bacterium BACL1 MAG-120920-bin57</name>
    <dbReference type="NCBI Taxonomy" id="1655571"/>
    <lineage>
        <taxon>Bacteria</taxon>
        <taxon>Pseudomonadati</taxon>
        <taxon>Pseudomonadota</taxon>
        <taxon>Gammaproteobacteria</taxon>
        <taxon>SAR86 cluster</taxon>
    </lineage>
</organism>
<feature type="binding site" evidence="9">
    <location>
        <position position="100"/>
    </location>
    <ligand>
        <name>Zn(2+)</name>
        <dbReference type="ChEBI" id="CHEBI:29105"/>
    </ligand>
</feature>
<evidence type="ECO:0000256" key="7">
    <source>
        <dbReference type="ARBA" id="ARBA00048488"/>
    </source>
</evidence>
<sequence length="135" mass="15210">MSDKTNKSKEELQQELSPESFYVTQESGTERPFTGQYWDHVEDGVYACICCGEKLFKSETKFDAGCGWPSFYAAADNTKIKELVDNSLTRVRTEIRCSNCDAHLGHVFTDGPQPTGLRYCVNSASLDFKKEDSEN</sequence>
<evidence type="ECO:0000313" key="13">
    <source>
        <dbReference type="Proteomes" id="UP000050874"/>
    </source>
</evidence>
<evidence type="ECO:0000313" key="12">
    <source>
        <dbReference type="EMBL" id="KRO39313.1"/>
    </source>
</evidence>
<dbReference type="GO" id="GO:0033743">
    <property type="term" value="F:peptide-methionine (R)-S-oxide reductase activity"/>
    <property type="evidence" value="ECO:0007669"/>
    <property type="project" value="UniProtKB-UniRule"/>
</dbReference>
<evidence type="ECO:0000256" key="9">
    <source>
        <dbReference type="HAMAP-Rule" id="MF_01400"/>
    </source>
</evidence>
<dbReference type="GO" id="GO:0030091">
    <property type="term" value="P:protein repair"/>
    <property type="evidence" value="ECO:0007669"/>
    <property type="project" value="InterPro"/>
</dbReference>
<evidence type="ECO:0000256" key="2">
    <source>
        <dbReference type="ARBA" id="ARBA00012499"/>
    </source>
</evidence>